<dbReference type="Pfam" id="PF25156">
    <property type="entry name" value="PNGase_A_C"/>
    <property type="match status" value="1"/>
</dbReference>
<dbReference type="Pfam" id="PF12222">
    <property type="entry name" value="PNGaseA"/>
    <property type="match status" value="1"/>
</dbReference>
<evidence type="ECO:0000256" key="1">
    <source>
        <dbReference type="SAM" id="Phobius"/>
    </source>
</evidence>
<evidence type="ECO:0000259" key="2">
    <source>
        <dbReference type="Pfam" id="PF12222"/>
    </source>
</evidence>
<protein>
    <recommendedName>
        <fullName evidence="2">Peptide N-acetyl-beta-D-glucosaminyl asparaginase amidase A N-terminal domain-containing protein</fullName>
    </recommendedName>
</protein>
<sequence>MYFQEQKSGPMLTEIWVPLFIMLISISPSIFALLVVPPQSFPSIQSLSGRAAENSSLLQCLQVAPPTLSPGQDCQQTLMVHTFAFSYGQPFVGTYYPPACDFNRVVFNFTVTSAGRQFDRLALMYFDDVEIFRTSTAEPTRTGIIWRYAKDMSAYLALFRKPQKIVFDLGNLVDDTYTGKWNTTLTATFFNADNAIEPADVIIPISAQRSAANQSSAFIVPQSKAIDNLKLPQNAHKAVFTISACGQAEEEFWWSNVLSSGTGAFGNETTLYGHSPFRELQLFIDGHMAGVAWPFPVIFTGGIVPGFWRPIVGIDAFDLREDEIDISPFLPLLCDDKPHTFEIRVIGIDDDGRGNGKFTEGIGSNWVVTGKVFVWVDQGLNITTGTAIVTHAPEPSLQLYSTTRKGANGSVDTLDYSIQVSREISIDSIIYTSTGPKELFWRQNLTFSNAGSLRNQGNDQIMHQTTLGTARSSSGYDRSFEYPLWVISSYNAPSGGNLTIEAEMGRGKYAQQLGDLAFPNDWKTLDRLHAMANSSFLGSNTNNWQNGTASYLSVPAQKKSYGSGSTEQLFALSGTVKQQDTTVGAGAADQRTEELYRRHIIAANDSVVYDDESYGAQKVGRNRLLFPSQSTREDGVHEFAGSGVRAFLGRGPY</sequence>
<dbReference type="Proteomes" id="UP000799424">
    <property type="component" value="Unassembled WGS sequence"/>
</dbReference>
<dbReference type="AlphaFoldDB" id="A0A6A7AJL0"/>
<keyword evidence="1" id="KW-0812">Transmembrane</keyword>
<dbReference type="PANTHER" id="PTHR31104">
    <property type="entry name" value="PEPTIDE-N4-(N-ACETYL-BETA-GLUCOSAMINYL)ASPARAGINE AMIDASE A PROTEIN"/>
    <property type="match status" value="1"/>
</dbReference>
<organism evidence="3 4">
    <name type="scientific">Ophiobolus disseminans</name>
    <dbReference type="NCBI Taxonomy" id="1469910"/>
    <lineage>
        <taxon>Eukaryota</taxon>
        <taxon>Fungi</taxon>
        <taxon>Dikarya</taxon>
        <taxon>Ascomycota</taxon>
        <taxon>Pezizomycotina</taxon>
        <taxon>Dothideomycetes</taxon>
        <taxon>Pleosporomycetidae</taxon>
        <taxon>Pleosporales</taxon>
        <taxon>Pleosporineae</taxon>
        <taxon>Phaeosphaeriaceae</taxon>
        <taxon>Ophiobolus</taxon>
    </lineage>
</organism>
<dbReference type="OrthoDB" id="1612078at2759"/>
<feature type="domain" description="Peptide N-acetyl-beta-D-glucosaminyl asparaginase amidase A N-terminal" evidence="2">
    <location>
        <begin position="72"/>
        <end position="389"/>
    </location>
</feature>
<keyword evidence="1" id="KW-1133">Transmembrane helix</keyword>
<dbReference type="EMBL" id="MU006216">
    <property type="protein sequence ID" value="KAF2833406.1"/>
    <property type="molecule type" value="Genomic_DNA"/>
</dbReference>
<name>A0A6A7AJL0_9PLEO</name>
<gene>
    <name evidence="3" type="ORF">CC86DRAFT_9333</name>
</gene>
<keyword evidence="1" id="KW-0472">Membrane</keyword>
<keyword evidence="4" id="KW-1185">Reference proteome</keyword>
<evidence type="ECO:0000313" key="4">
    <source>
        <dbReference type="Proteomes" id="UP000799424"/>
    </source>
</evidence>
<accession>A0A6A7AJL0</accession>
<dbReference type="InterPro" id="IPR021102">
    <property type="entry name" value="PNGase_A"/>
</dbReference>
<feature type="transmembrane region" description="Helical" evidence="1">
    <location>
        <begin position="15"/>
        <end position="36"/>
    </location>
</feature>
<reference evidence="3" key="1">
    <citation type="journal article" date="2020" name="Stud. Mycol.">
        <title>101 Dothideomycetes genomes: a test case for predicting lifestyles and emergence of pathogens.</title>
        <authorList>
            <person name="Haridas S."/>
            <person name="Albert R."/>
            <person name="Binder M."/>
            <person name="Bloem J."/>
            <person name="Labutti K."/>
            <person name="Salamov A."/>
            <person name="Andreopoulos B."/>
            <person name="Baker S."/>
            <person name="Barry K."/>
            <person name="Bills G."/>
            <person name="Bluhm B."/>
            <person name="Cannon C."/>
            <person name="Castanera R."/>
            <person name="Culley D."/>
            <person name="Daum C."/>
            <person name="Ezra D."/>
            <person name="Gonzalez J."/>
            <person name="Henrissat B."/>
            <person name="Kuo A."/>
            <person name="Liang C."/>
            <person name="Lipzen A."/>
            <person name="Lutzoni F."/>
            <person name="Magnuson J."/>
            <person name="Mondo S."/>
            <person name="Nolan M."/>
            <person name="Ohm R."/>
            <person name="Pangilinan J."/>
            <person name="Park H.-J."/>
            <person name="Ramirez L."/>
            <person name="Alfaro M."/>
            <person name="Sun H."/>
            <person name="Tritt A."/>
            <person name="Yoshinaga Y."/>
            <person name="Zwiers L.-H."/>
            <person name="Turgeon B."/>
            <person name="Goodwin S."/>
            <person name="Spatafora J."/>
            <person name="Crous P."/>
            <person name="Grigoriev I."/>
        </authorList>
    </citation>
    <scope>NUCLEOTIDE SEQUENCE</scope>
    <source>
        <strain evidence="3">CBS 113818</strain>
    </source>
</reference>
<dbReference type="InterPro" id="IPR056948">
    <property type="entry name" value="PNGaseA_N"/>
</dbReference>
<proteinExistence type="predicted"/>
<evidence type="ECO:0000313" key="3">
    <source>
        <dbReference type="EMBL" id="KAF2833406.1"/>
    </source>
</evidence>